<keyword evidence="1" id="KW-1133">Transmembrane helix</keyword>
<dbReference type="Proteomes" id="UP000824998">
    <property type="component" value="Unassembled WGS sequence"/>
</dbReference>
<keyword evidence="3" id="KW-1185">Reference proteome</keyword>
<accession>A0A9P8C4W1</accession>
<evidence type="ECO:0000313" key="2">
    <source>
        <dbReference type="EMBL" id="KAG9234043.1"/>
    </source>
</evidence>
<organism evidence="2 3">
    <name type="scientific">Amylocarpus encephaloides</name>
    <dbReference type="NCBI Taxonomy" id="45428"/>
    <lineage>
        <taxon>Eukaryota</taxon>
        <taxon>Fungi</taxon>
        <taxon>Dikarya</taxon>
        <taxon>Ascomycota</taxon>
        <taxon>Pezizomycotina</taxon>
        <taxon>Leotiomycetes</taxon>
        <taxon>Helotiales</taxon>
        <taxon>Helotiales incertae sedis</taxon>
        <taxon>Amylocarpus</taxon>
    </lineage>
</organism>
<feature type="transmembrane region" description="Helical" evidence="1">
    <location>
        <begin position="129"/>
        <end position="160"/>
    </location>
</feature>
<comment type="caution">
    <text evidence="2">The sequence shown here is derived from an EMBL/GenBank/DDBJ whole genome shotgun (WGS) entry which is preliminary data.</text>
</comment>
<sequence>MLLKRRECASESSETSETWTRKCPTVRYGVPRSDNHLIRICKQVYARGPGSCDGTQHIRESGRIALFEYTCAVKTEPYERRKIATAARLFWFAAEPEAHQPEEKLNGPTRAGSRIRAGACVCLCLCRCLSASVCVCLCLSVSVCVCLCCVCLCLSVLCLYPSVPVPSGTVPAFFHVELVVFLWSVPTSLRTTPPYQLAPPLLHSSSSHHHSHRSYHDKSA</sequence>
<evidence type="ECO:0000256" key="1">
    <source>
        <dbReference type="SAM" id="Phobius"/>
    </source>
</evidence>
<evidence type="ECO:0000313" key="3">
    <source>
        <dbReference type="Proteomes" id="UP000824998"/>
    </source>
</evidence>
<dbReference type="AlphaFoldDB" id="A0A9P8C4W1"/>
<reference evidence="2" key="1">
    <citation type="journal article" date="2021" name="IMA Fungus">
        <title>Genomic characterization of three marine fungi, including Emericellopsis atlantica sp. nov. with signatures of a generalist lifestyle and marine biomass degradation.</title>
        <authorList>
            <person name="Hagestad O.C."/>
            <person name="Hou L."/>
            <person name="Andersen J.H."/>
            <person name="Hansen E.H."/>
            <person name="Altermark B."/>
            <person name="Li C."/>
            <person name="Kuhnert E."/>
            <person name="Cox R.J."/>
            <person name="Crous P.W."/>
            <person name="Spatafora J.W."/>
            <person name="Lail K."/>
            <person name="Amirebrahimi M."/>
            <person name="Lipzen A."/>
            <person name="Pangilinan J."/>
            <person name="Andreopoulos W."/>
            <person name="Hayes R.D."/>
            <person name="Ng V."/>
            <person name="Grigoriev I.V."/>
            <person name="Jackson S.A."/>
            <person name="Sutton T.D.S."/>
            <person name="Dobson A.D.W."/>
            <person name="Rama T."/>
        </authorList>
    </citation>
    <scope>NUCLEOTIDE SEQUENCE</scope>
    <source>
        <strain evidence="2">TRa018bII</strain>
    </source>
</reference>
<gene>
    <name evidence="2" type="ORF">BJ875DRAFT_26889</name>
</gene>
<proteinExistence type="predicted"/>
<dbReference type="EMBL" id="MU251477">
    <property type="protein sequence ID" value="KAG9234043.1"/>
    <property type="molecule type" value="Genomic_DNA"/>
</dbReference>
<name>A0A9P8C4W1_9HELO</name>
<keyword evidence="1" id="KW-0812">Transmembrane</keyword>
<protein>
    <submittedName>
        <fullName evidence="2">Uncharacterized protein</fullName>
    </submittedName>
</protein>
<feature type="transmembrane region" description="Helical" evidence="1">
    <location>
        <begin position="172"/>
        <end position="189"/>
    </location>
</feature>
<keyword evidence="1" id="KW-0472">Membrane</keyword>